<organism evidence="2 3">
    <name type="scientific">Virgibacillus sediminis</name>
    <dbReference type="NCBI Taxonomy" id="202260"/>
    <lineage>
        <taxon>Bacteria</taxon>
        <taxon>Bacillati</taxon>
        <taxon>Bacillota</taxon>
        <taxon>Bacilli</taxon>
        <taxon>Bacillales</taxon>
        <taxon>Bacillaceae</taxon>
        <taxon>Virgibacillus</taxon>
    </lineage>
</organism>
<feature type="domain" description="Pyridoxamine 5'-phosphate oxidase N-terminal" evidence="1">
    <location>
        <begin position="9"/>
        <end position="128"/>
    </location>
</feature>
<dbReference type="Proteomes" id="UP001595387">
    <property type="component" value="Unassembled WGS sequence"/>
</dbReference>
<evidence type="ECO:0000313" key="2">
    <source>
        <dbReference type="EMBL" id="MFC2949082.1"/>
    </source>
</evidence>
<gene>
    <name evidence="2" type="ORF">ACFODW_12115</name>
</gene>
<dbReference type="InterPro" id="IPR011576">
    <property type="entry name" value="Pyridox_Oxase_N"/>
</dbReference>
<dbReference type="InterPro" id="IPR052917">
    <property type="entry name" value="Stress-Dev_Protein"/>
</dbReference>
<dbReference type="Pfam" id="PF01243">
    <property type="entry name" value="PNPOx_N"/>
    <property type="match status" value="1"/>
</dbReference>
<dbReference type="EMBL" id="JBHRRZ010000017">
    <property type="protein sequence ID" value="MFC2949082.1"/>
    <property type="molecule type" value="Genomic_DNA"/>
</dbReference>
<sequence>MDQKDIRSTVEKILQESSVGTMATVKGDKPHSRYMTFYHDGLKLYTPTSKDTDKTEEIEENPYTHILIGYEGEGFGDDYVEYQGKVRLNDSEEMRSRLWSEDLAMYMEGPDDPNYVVLEIEPIGIRLMNKTGQPPQELEL</sequence>
<name>A0ABV7A7L0_9BACI</name>
<dbReference type="PANTHER" id="PTHR34818:SF1">
    <property type="entry name" value="PROTEIN BLI-3"/>
    <property type="match status" value="1"/>
</dbReference>
<comment type="caution">
    <text evidence="2">The sequence shown here is derived from an EMBL/GenBank/DDBJ whole genome shotgun (WGS) entry which is preliminary data.</text>
</comment>
<accession>A0ABV7A7L0</accession>
<dbReference type="RefSeq" id="WP_390306784.1">
    <property type="nucleotide sequence ID" value="NZ_JBHRRZ010000017.1"/>
</dbReference>
<protein>
    <submittedName>
        <fullName evidence="2">Pyridoxamine 5'-phosphate oxidase family protein</fullName>
    </submittedName>
</protein>
<dbReference type="PANTHER" id="PTHR34818">
    <property type="entry name" value="PROTEIN BLI-3"/>
    <property type="match status" value="1"/>
</dbReference>
<dbReference type="Gene3D" id="2.30.110.10">
    <property type="entry name" value="Electron Transport, Fmn-binding Protein, Chain A"/>
    <property type="match status" value="1"/>
</dbReference>
<dbReference type="InterPro" id="IPR012349">
    <property type="entry name" value="Split_barrel_FMN-bd"/>
</dbReference>
<proteinExistence type="predicted"/>
<dbReference type="SUPFAM" id="SSF50475">
    <property type="entry name" value="FMN-binding split barrel"/>
    <property type="match status" value="1"/>
</dbReference>
<keyword evidence="3" id="KW-1185">Reference proteome</keyword>
<evidence type="ECO:0000313" key="3">
    <source>
        <dbReference type="Proteomes" id="UP001595387"/>
    </source>
</evidence>
<reference evidence="3" key="1">
    <citation type="journal article" date="2019" name="Int. J. Syst. Evol. Microbiol.">
        <title>The Global Catalogue of Microorganisms (GCM) 10K type strain sequencing project: providing services to taxonomists for standard genome sequencing and annotation.</title>
        <authorList>
            <consortium name="The Broad Institute Genomics Platform"/>
            <consortium name="The Broad Institute Genome Sequencing Center for Infectious Disease"/>
            <person name="Wu L."/>
            <person name="Ma J."/>
        </authorList>
    </citation>
    <scope>NUCLEOTIDE SEQUENCE [LARGE SCALE GENOMIC DNA]</scope>
    <source>
        <strain evidence="3">KCTC 13193</strain>
    </source>
</reference>
<evidence type="ECO:0000259" key="1">
    <source>
        <dbReference type="Pfam" id="PF01243"/>
    </source>
</evidence>